<organism evidence="4 5">
    <name type="scientific">Saccharothrix violaceirubra</name>
    <dbReference type="NCBI Taxonomy" id="413306"/>
    <lineage>
        <taxon>Bacteria</taxon>
        <taxon>Bacillati</taxon>
        <taxon>Actinomycetota</taxon>
        <taxon>Actinomycetes</taxon>
        <taxon>Pseudonocardiales</taxon>
        <taxon>Pseudonocardiaceae</taxon>
        <taxon>Saccharothrix</taxon>
    </lineage>
</organism>
<comment type="caution">
    <text evidence="4">The sequence shown here is derived from an EMBL/GenBank/DDBJ whole genome shotgun (WGS) entry which is preliminary data.</text>
</comment>
<evidence type="ECO:0000256" key="2">
    <source>
        <dbReference type="SAM" id="SignalP"/>
    </source>
</evidence>
<dbReference type="PANTHER" id="PTHR43662">
    <property type="match status" value="1"/>
</dbReference>
<dbReference type="InterPro" id="IPR018535">
    <property type="entry name" value="DUF1996"/>
</dbReference>
<gene>
    <name evidence="4" type="ORF">F4559_002210</name>
</gene>
<feature type="chain" id="PRO_5038929425" description="DUF1996 domain-containing protein" evidence="2">
    <location>
        <begin position="33"/>
        <end position="463"/>
    </location>
</feature>
<evidence type="ECO:0000313" key="4">
    <source>
        <dbReference type="EMBL" id="MBB4964851.1"/>
    </source>
</evidence>
<feature type="region of interest" description="Disordered" evidence="1">
    <location>
        <begin position="232"/>
        <end position="291"/>
    </location>
</feature>
<evidence type="ECO:0000313" key="5">
    <source>
        <dbReference type="Proteomes" id="UP000542674"/>
    </source>
</evidence>
<dbReference type="PANTHER" id="PTHR43662:SF3">
    <property type="entry name" value="DOMAIN PROTEIN, PUTATIVE (AFU_ORTHOLOGUE AFUA_6G11970)-RELATED"/>
    <property type="match status" value="1"/>
</dbReference>
<dbReference type="EMBL" id="JACHJS010000001">
    <property type="protein sequence ID" value="MBB4964851.1"/>
    <property type="molecule type" value="Genomic_DNA"/>
</dbReference>
<evidence type="ECO:0000256" key="1">
    <source>
        <dbReference type="SAM" id="MobiDB-lite"/>
    </source>
</evidence>
<dbReference type="Pfam" id="PF09362">
    <property type="entry name" value="DUF1996"/>
    <property type="match status" value="1"/>
</dbReference>
<keyword evidence="5" id="KW-1185">Reference proteome</keyword>
<name>A0A7W7T1K8_9PSEU</name>
<sequence length="463" mass="50895">MTRYQGRHRFSRRTRLTAGATGLALTIGLAVAITTTGDTGTAQADGADKSLFVDITGQRRNVDVPRPGPGAATGTFTVDCGDNENGHFNPDNFIAQPGVRNGARHLHDYVGNVSTDADSTNESLDAAGTTCRNGDKSTYFWPVLRIDRADEDEEPGDPERSHVECPDVKRVLRDVPRRSRATVDKALTELRSQITEADAKLRTLDPDSAVDEVLNPLRDKRFTTLRQLSDTLAESGRRPRGLTRLAPCTVTDGDKADRATLDRDTEPDAPGKGDGKTGTDENELPGNEGEIQRPRVDLTFRGSPAGKVTAMPRFLRVLYGDAKTTTNGPKNARRSWTCTGFEDRVLLDKYPICPQGSKVKRIHDFAGCWNGKDTDSQNHRDHMAYADAQGRCPQGFMAVPQLRISLTYDIPGDVQRAAQYAVDAFPEEKHNPLSDHDDFANVMTEDIMNRLVACVNTGKRCRE</sequence>
<reference evidence="4 5" key="1">
    <citation type="submission" date="2020-08" db="EMBL/GenBank/DDBJ databases">
        <title>Sequencing the genomes of 1000 actinobacteria strains.</title>
        <authorList>
            <person name="Klenk H.-P."/>
        </authorList>
    </citation>
    <scope>NUCLEOTIDE SEQUENCE [LARGE SCALE GENOMIC DNA]</scope>
    <source>
        <strain evidence="4 5">DSM 45084</strain>
    </source>
</reference>
<proteinExistence type="predicted"/>
<dbReference type="AlphaFoldDB" id="A0A7W7T1K8"/>
<keyword evidence="2" id="KW-0732">Signal</keyword>
<protein>
    <recommendedName>
        <fullName evidence="3">DUF1996 domain-containing protein</fullName>
    </recommendedName>
</protein>
<accession>A0A7W7T1K8</accession>
<feature type="domain" description="DUF1996" evidence="3">
    <location>
        <begin position="305"/>
        <end position="441"/>
    </location>
</feature>
<feature type="compositionally biased region" description="Basic and acidic residues" evidence="1">
    <location>
        <begin position="252"/>
        <end position="279"/>
    </location>
</feature>
<dbReference type="RefSeq" id="WP_184668111.1">
    <property type="nucleotide sequence ID" value="NZ_BAABAI010000015.1"/>
</dbReference>
<evidence type="ECO:0000259" key="3">
    <source>
        <dbReference type="Pfam" id="PF09362"/>
    </source>
</evidence>
<dbReference type="Proteomes" id="UP000542674">
    <property type="component" value="Unassembled WGS sequence"/>
</dbReference>
<feature type="signal peptide" evidence="2">
    <location>
        <begin position="1"/>
        <end position="32"/>
    </location>
</feature>